<dbReference type="Pfam" id="PF02204">
    <property type="entry name" value="VPS9"/>
    <property type="match status" value="1"/>
</dbReference>
<gene>
    <name evidence="6" type="primary">ALS2</name>
</gene>
<dbReference type="Pfam" id="PF26202">
    <property type="entry name" value="HA_Alsin"/>
    <property type="match status" value="1"/>
</dbReference>
<evidence type="ECO:0000256" key="2">
    <source>
        <dbReference type="ARBA" id="ARBA00022737"/>
    </source>
</evidence>
<dbReference type="InterPro" id="IPR003123">
    <property type="entry name" value="VPS9"/>
</dbReference>
<evidence type="ECO:0000313" key="6">
    <source>
        <dbReference type="EMBL" id="JAC04172.1"/>
    </source>
</evidence>
<evidence type="ECO:0000256" key="1">
    <source>
        <dbReference type="ARBA" id="ARBA00022658"/>
    </source>
</evidence>
<dbReference type="EMBL" id="GAMC01002384">
    <property type="protein sequence ID" value="JAC04172.1"/>
    <property type="molecule type" value="mRNA"/>
</dbReference>
<dbReference type="Pfam" id="PF25389">
    <property type="entry name" value="DH_ALS2"/>
    <property type="match status" value="1"/>
</dbReference>
<dbReference type="PANTHER" id="PTHR46089:SF2">
    <property type="entry name" value="ALSIN HOMOLOG"/>
    <property type="match status" value="1"/>
</dbReference>
<dbReference type="SUPFAM" id="SSF109993">
    <property type="entry name" value="VPS9 domain"/>
    <property type="match status" value="1"/>
</dbReference>
<dbReference type="PROSITE" id="PS51205">
    <property type="entry name" value="VPS9"/>
    <property type="match status" value="1"/>
</dbReference>
<dbReference type="Gene3D" id="2.20.110.10">
    <property type="entry name" value="Histone H3 K4-specific methyltransferase SET7/9 N-terminal domain"/>
    <property type="match status" value="2"/>
</dbReference>
<dbReference type="CTD" id="57679"/>
<protein>
    <submittedName>
        <fullName evidence="6">Alsin</fullName>
    </submittedName>
</protein>
<feature type="compositionally biased region" description="Low complexity" evidence="4">
    <location>
        <begin position="254"/>
        <end position="267"/>
    </location>
</feature>
<reference evidence="6" key="1">
    <citation type="submission" date="2013-07" db="EMBL/GenBank/DDBJ databases">
        <authorList>
            <person name="Geib S."/>
        </authorList>
    </citation>
    <scope>NUCLEOTIDE SEQUENCE</scope>
</reference>
<proteinExistence type="evidence at transcript level"/>
<dbReference type="GO" id="GO:0005085">
    <property type="term" value="F:guanyl-nucleotide exchange factor activity"/>
    <property type="evidence" value="ECO:0007669"/>
    <property type="project" value="UniProtKB-KW"/>
</dbReference>
<dbReference type="Gene3D" id="1.20.1050.80">
    <property type="entry name" value="VPS9 domain"/>
    <property type="match status" value="1"/>
</dbReference>
<keyword evidence="1" id="KW-0344">Guanine-nucleotide releasing factor</keyword>
<dbReference type="OrthoDB" id="48314at2759"/>
<evidence type="ECO:0000259" key="5">
    <source>
        <dbReference type="PROSITE" id="PS51205"/>
    </source>
</evidence>
<dbReference type="SMART" id="SM00698">
    <property type="entry name" value="MORN"/>
    <property type="match status" value="6"/>
</dbReference>
<dbReference type="SUPFAM" id="SSF50729">
    <property type="entry name" value="PH domain-like"/>
    <property type="match status" value="1"/>
</dbReference>
<dbReference type="Gene3D" id="2.130.10.30">
    <property type="entry name" value="Regulator of chromosome condensation 1/beta-lactamase-inhibitor protein II"/>
    <property type="match status" value="1"/>
</dbReference>
<feature type="region of interest" description="Disordered" evidence="4">
    <location>
        <begin position="217"/>
        <end position="272"/>
    </location>
</feature>
<evidence type="ECO:0000256" key="4">
    <source>
        <dbReference type="SAM" id="MobiDB-lite"/>
    </source>
</evidence>
<dbReference type="InterPro" id="IPR009091">
    <property type="entry name" value="RCC1/BLIP-II"/>
</dbReference>
<sequence>MSEESSEEAFIIYREGVAQHLQWTTVPPLERQPAVRLCAIDNSDLLLLLTADGSLYIAKKSTHSNNTLHLELHRPNIVDVAYCRQLTQLFIVTAEGEVLVQTLKNTSNADLCKDNWQTLSFDPLELCEEGICIERVCCAARGVIFVTRSGELYAMGSCGDVFHAEVQPKHLRLIGEKKDILDLVAGDEFFVLLLQQNYPADEDPLEIFINKRQLNYASSSNNSPASARTRTSNPLEAEHSSREDAADKKVELNSNSSVRSYSSSKSSHTQQDDLDYNLREILKQGYSLVQTQVCTFGSENGGLLGTGDHIKRSTVNYLQKLESLGVCSVAAGREHSVARTLDGRLFHWGRNSQLQLNNQKELSDISSPTELKLDKIELEVTQRNILNACCGDFQTVLLSARGEIQLKEQQLSSFEQHLLTLNMRDATDRKTIPLLLASASYTLQNRRKFQRQFHAYYTGLQQQLKVLLVYRHGIQMIELFQQKSTALVLRQLRLICQCYHKLLYLIACTLRSFENFYRCDFTNPTELAFVKNYRECIELFTQYTKAYCDLYSVDGFTEASKLYSQLSSVPLLPGQWEHNVDLVRICQQPFQVFPHYVQFLEQLIKSRPEYTEHHFAWDSFARQHRIDMELAENTLEFWQCNERNTKIRHFRRKQRRVVLTSTTVPLKLAHTTMSMSSNTFILFSDCFCQVSGQLHTYPLVTLWLKMENDTALRIITPERTFTLLARTHYDKKLWFDQIESAVKAALGRSSDAKLSSMRTTAYVFSRSHAKYPAVHAYGSWRDGVLHGNGYLEYPDGRVYFGQIRNGEIEGYGKMVIPSVGLYEGHFKAGKFHGHGTYELKNNDVYEGHFREGLFHGHGTLRSNFFIYVGEFQANSKCGYGIMDDMSTGDKYMGMFADNKRVGAGICITMKGNYFEGFFSNDELAGTGIAVLENDLYYEGELSLHGPIGKGTYYMPTGAADVEEPDINEGDSFANRQMTGNVLSGQLGGSWKEVRIITGTMTMTRNFPKYPKSIGALVVDNSRKWRSLFENFEEDVLGSAAANNNKKKSNDSVNSTKTLWNRIAVYMQSYRERERSLEQQNSAYQSTRSYFGKNISLGYSSSFDKLSLKSTNSFFATAKSNILDLSSSLTDSRRSQSQELLYESDVNDVDSVWGPQSLTHYNSEDNSSISGLFSAQINNWLGDGNAASLRSSLESVDNIGESYNNNSFSTQHDLEIVPSFGMTTLTEQDVSAIKDYLQQAFKDSYHPLHELNRRIANCFYNSYGCWKMKPTPILAKQAMLEWESISKRVYRFVQKMFPALPDEYCVIENTREVVSHITLLYPIVLSEGIYSTLFVLYANKCSVKDEMYRQNLIYAEKLKDEELAACLGLESSFLPIVQHACYAEAIQTFKQIQEKYSPKAMLTVIEQCIQQITDAHKTVASVNSVILAADGMMPLTLFLVLRAAVPHLGAELALLDDLTRGTNFQFEMNGITGYCYTTLKAAYEHITAVPLNKL</sequence>
<dbReference type="InterPro" id="IPR037191">
    <property type="entry name" value="VPS9_dom_sf"/>
</dbReference>
<dbReference type="KEGG" id="ccat:101451669"/>
<dbReference type="EMBL" id="GAMC01002383">
    <property type="protein sequence ID" value="JAC04173.1"/>
    <property type="molecule type" value="mRNA"/>
</dbReference>
<evidence type="ECO:0000256" key="3">
    <source>
        <dbReference type="PROSITE-ProRule" id="PRU00235"/>
    </source>
</evidence>
<feature type="repeat" description="RCC1" evidence="3">
    <location>
        <begin position="291"/>
        <end position="342"/>
    </location>
</feature>
<feature type="domain" description="VPS9" evidence="5">
    <location>
        <begin position="1341"/>
        <end position="1493"/>
    </location>
</feature>
<dbReference type="PANTHER" id="PTHR46089">
    <property type="entry name" value="ALSIN HOMOLOG"/>
    <property type="match status" value="1"/>
</dbReference>
<reference evidence="6" key="2">
    <citation type="journal article" date="2014" name="BMC Genomics">
        <title>A genomic perspective to assessing quality of mass-reared SIT flies used in Mediterranean fruit fly (Ceratitis capitata) eradication in California.</title>
        <authorList>
            <person name="Calla B."/>
            <person name="Hall B."/>
            <person name="Hou S."/>
            <person name="Geib S.M."/>
        </authorList>
    </citation>
    <scope>NUCLEOTIDE SEQUENCE</scope>
</reference>
<keyword evidence="2" id="KW-0677">Repeat</keyword>
<dbReference type="Pfam" id="PF25384">
    <property type="entry name" value="Alsin_RLD"/>
    <property type="match status" value="1"/>
</dbReference>
<dbReference type="SUPFAM" id="SSF50985">
    <property type="entry name" value="RCC1/BLIP-II"/>
    <property type="match status" value="2"/>
</dbReference>
<dbReference type="InterPro" id="IPR057248">
    <property type="entry name" value="Alsin-like_PH"/>
</dbReference>
<dbReference type="Pfam" id="PF25383">
    <property type="entry name" value="PH_alsin"/>
    <property type="match status" value="1"/>
</dbReference>
<feature type="compositionally biased region" description="Basic and acidic residues" evidence="4">
    <location>
        <begin position="236"/>
        <end position="251"/>
    </location>
</feature>
<dbReference type="GeneID" id="101451669"/>
<dbReference type="GO" id="GO:0005737">
    <property type="term" value="C:cytoplasm"/>
    <property type="evidence" value="ECO:0007669"/>
    <property type="project" value="TreeGrafter"/>
</dbReference>
<dbReference type="SUPFAM" id="SSF82185">
    <property type="entry name" value="Histone H3 K4-specific methyltransferase SET7/9 N-terminal domain"/>
    <property type="match status" value="1"/>
</dbReference>
<dbReference type="InterPro" id="IPR051984">
    <property type="entry name" value="Alsin"/>
</dbReference>
<dbReference type="InterPro" id="IPR000408">
    <property type="entry name" value="Reg_chr_condens"/>
</dbReference>
<accession>W8C984</accession>
<feature type="compositionally biased region" description="Low complexity" evidence="4">
    <location>
        <begin position="217"/>
        <end position="227"/>
    </location>
</feature>
<organism evidence="6">
    <name type="scientific">Ceratitis capitata</name>
    <name type="common">Mediterranean fruit fly</name>
    <name type="synonym">Tephritis capitata</name>
    <dbReference type="NCBI Taxonomy" id="7213"/>
    <lineage>
        <taxon>Eukaryota</taxon>
        <taxon>Metazoa</taxon>
        <taxon>Ecdysozoa</taxon>
        <taxon>Arthropoda</taxon>
        <taxon>Hexapoda</taxon>
        <taxon>Insecta</taxon>
        <taxon>Pterygota</taxon>
        <taxon>Neoptera</taxon>
        <taxon>Endopterygota</taxon>
        <taxon>Diptera</taxon>
        <taxon>Brachycera</taxon>
        <taxon>Muscomorpha</taxon>
        <taxon>Tephritoidea</taxon>
        <taxon>Tephritidae</taxon>
        <taxon>Ceratitis</taxon>
        <taxon>Ceratitis</taxon>
    </lineage>
</organism>
<dbReference type="GO" id="GO:0031267">
    <property type="term" value="F:small GTPase binding"/>
    <property type="evidence" value="ECO:0007669"/>
    <property type="project" value="TreeGrafter"/>
</dbReference>
<dbReference type="InterPro" id="IPR059093">
    <property type="entry name" value="HA_Alsin"/>
</dbReference>
<dbReference type="InterPro" id="IPR003409">
    <property type="entry name" value="MORN"/>
</dbReference>
<name>W8C984_CERCA</name>
<dbReference type="PROSITE" id="PS50012">
    <property type="entry name" value="RCC1_3"/>
    <property type="match status" value="2"/>
</dbReference>
<dbReference type="GO" id="GO:0016197">
    <property type="term" value="P:endosomal transport"/>
    <property type="evidence" value="ECO:0007669"/>
    <property type="project" value="TreeGrafter"/>
</dbReference>
<feature type="repeat" description="RCC1" evidence="3">
    <location>
        <begin position="343"/>
        <end position="401"/>
    </location>
</feature>
<dbReference type="Pfam" id="PF02493">
    <property type="entry name" value="MORN"/>
    <property type="match status" value="6"/>
</dbReference>